<accession>A0ABP6L4N1</accession>
<evidence type="ECO:0000313" key="2">
    <source>
        <dbReference type="EMBL" id="GAA3029862.1"/>
    </source>
</evidence>
<name>A0ABP6L4N1_9ACTN</name>
<evidence type="ECO:0000313" key="3">
    <source>
        <dbReference type="Proteomes" id="UP001499930"/>
    </source>
</evidence>
<evidence type="ECO:0000259" key="1">
    <source>
        <dbReference type="Pfam" id="PF11695"/>
    </source>
</evidence>
<comment type="caution">
    <text evidence="2">The sequence shown here is derived from an EMBL/GenBank/DDBJ whole genome shotgun (WGS) entry which is preliminary data.</text>
</comment>
<gene>
    <name evidence="2" type="ORF">GCM10017559_65530</name>
</gene>
<feature type="domain" description="DUF3291" evidence="1">
    <location>
        <begin position="5"/>
        <end position="142"/>
    </location>
</feature>
<organism evidence="2 3">
    <name type="scientific">Streptosporangium longisporum</name>
    <dbReference type="NCBI Taxonomy" id="46187"/>
    <lineage>
        <taxon>Bacteria</taxon>
        <taxon>Bacillati</taxon>
        <taxon>Actinomycetota</taxon>
        <taxon>Actinomycetes</taxon>
        <taxon>Streptosporangiales</taxon>
        <taxon>Streptosporangiaceae</taxon>
        <taxon>Streptosporangium</taxon>
    </lineage>
</organism>
<dbReference type="SUPFAM" id="SSF54909">
    <property type="entry name" value="Dimeric alpha+beta barrel"/>
    <property type="match status" value="1"/>
</dbReference>
<dbReference type="EMBL" id="BAAAWD010000019">
    <property type="protein sequence ID" value="GAA3029862.1"/>
    <property type="molecule type" value="Genomic_DNA"/>
</dbReference>
<protein>
    <submittedName>
        <fullName evidence="2">DUF3291 domain-containing protein</fullName>
    </submittedName>
</protein>
<dbReference type="Proteomes" id="UP001499930">
    <property type="component" value="Unassembled WGS sequence"/>
</dbReference>
<dbReference type="InterPro" id="IPR021708">
    <property type="entry name" value="DUF3291"/>
</dbReference>
<proteinExistence type="predicted"/>
<dbReference type="Pfam" id="PF11695">
    <property type="entry name" value="DUF3291"/>
    <property type="match status" value="1"/>
</dbReference>
<dbReference type="InterPro" id="IPR011008">
    <property type="entry name" value="Dimeric_a/b-barrel"/>
</dbReference>
<keyword evidence="3" id="KW-1185">Reference proteome</keyword>
<sequence length="163" mass="18630">MSMHLAQLNVAHMRAPKDSPELASFMAGLEPLNQLAEASPGFVWRLKGGEGPEDTVEHLYGDHLLINFSVWESRDTLWNYIYRTVHLEFLQRRREWFLHMAEAYSVMWWVPAGYEPTLDEGMERLALLRAEGPTPSAFTFKNFYDPEDSSEAASLPAAAEARK</sequence>
<reference evidence="3" key="1">
    <citation type="journal article" date="2019" name="Int. J. Syst. Evol. Microbiol.">
        <title>The Global Catalogue of Microorganisms (GCM) 10K type strain sequencing project: providing services to taxonomists for standard genome sequencing and annotation.</title>
        <authorList>
            <consortium name="The Broad Institute Genomics Platform"/>
            <consortium name="The Broad Institute Genome Sequencing Center for Infectious Disease"/>
            <person name="Wu L."/>
            <person name="Ma J."/>
        </authorList>
    </citation>
    <scope>NUCLEOTIDE SEQUENCE [LARGE SCALE GENOMIC DNA]</scope>
    <source>
        <strain evidence="3">JCM 3106</strain>
    </source>
</reference>